<name>A0A1H7PB09_9EURY</name>
<reference evidence="5 6" key="1">
    <citation type="submission" date="2016-10" db="EMBL/GenBank/DDBJ databases">
        <authorList>
            <person name="de Groot N.N."/>
        </authorList>
    </citation>
    <scope>NUCLEOTIDE SEQUENCE [LARGE SCALE GENOMIC DNA]</scope>
    <source>
        <strain evidence="5 6">DSM 11978</strain>
    </source>
</reference>
<sequence>MSVIQLEEYNDGSILKKLKYEEDCPKMLLTIVDFALSDVIQNLMHQLDLEFESKRGRPAYPRTLLLIVVLYCFSIDISNYTKMEDECKKNHFLLIATCGLKPSRNSFANFLNKSDVKVIKKVFVATLVFLNDLHFLDFVKLFVDGTDMLVRASRHYKITKKEVNALIQVNEWELLHKNTPQSINHTIKGLKEKLEIHKNDEKLCKTINLVLKRIKIYNTRIYEKKDIYINIMNEKNVDNVSITFPTTCWMKTKRGIYDYAFNLQGIMTENHIILTGILLSESNDRKTIKYVLKDIKETIKLFIEMQKEFGERWNYKEIRRRLREHILIADSGYFSTENLHYLFKNKINALIMPKKLSEAHNNKLRRENNLKEKRNYSSKKDFERVENGYICPDERFMRLIKVKTIKHRKPHKDDGLPDNCKTKRYFFETYSCNGCSNIENCKHKTFVIQSTDLNFKMTEKFLNKRYNTHYPARFSRSEGINGFLKGDNGVLKLIGTTDNAVNNEIQLRNTIYNLTRLINLKDTAY</sequence>
<evidence type="ECO:0000259" key="1">
    <source>
        <dbReference type="Pfam" id="PF01609"/>
    </source>
</evidence>
<feature type="domain" description="Transposase IS4-like" evidence="1">
    <location>
        <begin position="284"/>
        <end position="514"/>
    </location>
</feature>
<dbReference type="OrthoDB" id="79059at2157"/>
<gene>
    <name evidence="5" type="ORF">SAMN05216439_0356</name>
    <name evidence="2" type="ORF">SAMN05216439_0516</name>
    <name evidence="3" type="ORF">SAMN05216439_1417</name>
    <name evidence="4" type="ORF">SAMN05216439_1664</name>
</gene>
<proteinExistence type="predicted"/>
<dbReference type="EMBL" id="FOAK01000014">
    <property type="protein sequence ID" value="SEL32277.1"/>
    <property type="molecule type" value="Genomic_DNA"/>
</dbReference>
<dbReference type="PANTHER" id="PTHR33408:SF2">
    <property type="entry name" value="TRANSPOSASE DDE DOMAIN-CONTAINING PROTEIN"/>
    <property type="match status" value="1"/>
</dbReference>
<evidence type="ECO:0000313" key="3">
    <source>
        <dbReference type="EMBL" id="SEK76239.1"/>
    </source>
</evidence>
<dbReference type="GO" id="GO:0003677">
    <property type="term" value="F:DNA binding"/>
    <property type="evidence" value="ECO:0007669"/>
    <property type="project" value="InterPro"/>
</dbReference>
<dbReference type="EMBL" id="FOAK01000007">
    <property type="protein sequence ID" value="SEK92200.1"/>
    <property type="molecule type" value="Genomic_DNA"/>
</dbReference>
<dbReference type="InterPro" id="IPR002559">
    <property type="entry name" value="Transposase_11"/>
</dbReference>
<dbReference type="AlphaFoldDB" id="A0A1H7PB09"/>
<evidence type="ECO:0000313" key="6">
    <source>
        <dbReference type="Proteomes" id="UP000199506"/>
    </source>
</evidence>
<evidence type="ECO:0000313" key="2">
    <source>
        <dbReference type="EMBL" id="SEK18399.1"/>
    </source>
</evidence>
<dbReference type="GO" id="GO:0006313">
    <property type="term" value="P:DNA transposition"/>
    <property type="evidence" value="ECO:0007669"/>
    <property type="project" value="InterPro"/>
</dbReference>
<dbReference type="EMBL" id="FOAK01000005">
    <property type="protein sequence ID" value="SEK76239.1"/>
    <property type="molecule type" value="Genomic_DNA"/>
</dbReference>
<dbReference type="GO" id="GO:0004803">
    <property type="term" value="F:transposase activity"/>
    <property type="evidence" value="ECO:0007669"/>
    <property type="project" value="InterPro"/>
</dbReference>
<dbReference type="RefSeq" id="WP_091698492.1">
    <property type="nucleotide sequence ID" value="NZ_FOAK01000001.1"/>
</dbReference>
<protein>
    <recommendedName>
        <fullName evidence="1">Transposase IS4-like domain-containing protein</fullName>
    </recommendedName>
</protein>
<accession>A0A1H7PB09</accession>
<dbReference type="STRING" id="190974.SAMN05216439_0356"/>
<dbReference type="Proteomes" id="UP000199506">
    <property type="component" value="Unassembled WGS sequence"/>
</dbReference>
<organism evidence="5 6">
    <name type="scientific">Methanobrevibacter gottschalkii</name>
    <dbReference type="NCBI Taxonomy" id="190974"/>
    <lineage>
        <taxon>Archaea</taxon>
        <taxon>Methanobacteriati</taxon>
        <taxon>Methanobacteriota</taxon>
        <taxon>Methanomada group</taxon>
        <taxon>Methanobacteria</taxon>
        <taxon>Methanobacteriales</taxon>
        <taxon>Methanobacteriaceae</taxon>
        <taxon>Methanobrevibacter</taxon>
    </lineage>
</organism>
<dbReference type="PANTHER" id="PTHR33408">
    <property type="entry name" value="TRANSPOSASE"/>
    <property type="match status" value="1"/>
</dbReference>
<evidence type="ECO:0000313" key="5">
    <source>
        <dbReference type="EMBL" id="SEL32277.1"/>
    </source>
</evidence>
<evidence type="ECO:0000313" key="4">
    <source>
        <dbReference type="EMBL" id="SEK92200.1"/>
    </source>
</evidence>
<dbReference type="Pfam" id="PF01609">
    <property type="entry name" value="DDE_Tnp_1"/>
    <property type="match status" value="1"/>
</dbReference>
<dbReference type="EMBL" id="FOAK01000001">
    <property type="protein sequence ID" value="SEK18399.1"/>
    <property type="molecule type" value="Genomic_DNA"/>
</dbReference>